<keyword evidence="1" id="KW-0472">Membrane</keyword>
<feature type="transmembrane region" description="Helical" evidence="1">
    <location>
        <begin position="242"/>
        <end position="262"/>
    </location>
</feature>
<evidence type="ECO:0000313" key="3">
    <source>
        <dbReference type="Proteomes" id="UP000276215"/>
    </source>
</evidence>
<sequence length="265" mass="32007">MENGDLEGTCDITFFFFFFFWFPYRNFFLFPANCGFSLLLLYFKLVFYLFFCITFFVFVFFPARSRLFMMEGWIDRWMGAIFYFGKRGGVFTVFLHCEMRLENSDRYSCGGIPPNPFLSASLRPFFPCGGCLMRFGYLGRRFCFLLSCPFIYIYIFCETPRWSRGIRSEGNIFEVSNGTFLFSLSLCSALPLFYFYFYFNHWTDMARYNITVPYCIIAIRIILFFFDFFSKEKKKKEARQHIRIIHHTTHLSFFFFFLFFFLPFL</sequence>
<keyword evidence="3" id="KW-1185">Reference proteome</keyword>
<feature type="transmembrane region" description="Helical" evidence="1">
    <location>
        <begin position="211"/>
        <end position="230"/>
    </location>
</feature>
<feature type="transmembrane region" description="Helical" evidence="1">
    <location>
        <begin position="178"/>
        <end position="199"/>
    </location>
</feature>
<feature type="transmembrane region" description="Helical" evidence="1">
    <location>
        <begin position="12"/>
        <end position="32"/>
    </location>
</feature>
<dbReference type="EMBL" id="ML120360">
    <property type="protein sequence ID" value="RPB03983.1"/>
    <property type="molecule type" value="Genomic_DNA"/>
</dbReference>
<proteinExistence type="predicted"/>
<feature type="transmembrane region" description="Helical" evidence="1">
    <location>
        <begin position="39"/>
        <end position="61"/>
    </location>
</feature>
<name>A0A3N4K122_9PEZI</name>
<keyword evidence="1" id="KW-0812">Transmembrane</keyword>
<evidence type="ECO:0000313" key="2">
    <source>
        <dbReference type="EMBL" id="RPB03983.1"/>
    </source>
</evidence>
<accession>A0A3N4K122</accession>
<protein>
    <submittedName>
        <fullName evidence="2">Uncharacterized protein</fullName>
    </submittedName>
</protein>
<dbReference type="Proteomes" id="UP000276215">
    <property type="component" value="Unassembled WGS sequence"/>
</dbReference>
<feature type="transmembrane region" description="Helical" evidence="1">
    <location>
        <begin position="138"/>
        <end position="157"/>
    </location>
</feature>
<dbReference type="AlphaFoldDB" id="A0A3N4K122"/>
<keyword evidence="1" id="KW-1133">Transmembrane helix</keyword>
<organism evidence="2 3">
    <name type="scientific">Choiromyces venosus 120613-1</name>
    <dbReference type="NCBI Taxonomy" id="1336337"/>
    <lineage>
        <taxon>Eukaryota</taxon>
        <taxon>Fungi</taxon>
        <taxon>Dikarya</taxon>
        <taxon>Ascomycota</taxon>
        <taxon>Pezizomycotina</taxon>
        <taxon>Pezizomycetes</taxon>
        <taxon>Pezizales</taxon>
        <taxon>Tuberaceae</taxon>
        <taxon>Choiromyces</taxon>
    </lineage>
</organism>
<reference evidence="2 3" key="1">
    <citation type="journal article" date="2018" name="Nat. Ecol. Evol.">
        <title>Pezizomycetes genomes reveal the molecular basis of ectomycorrhizal truffle lifestyle.</title>
        <authorList>
            <person name="Murat C."/>
            <person name="Payen T."/>
            <person name="Noel B."/>
            <person name="Kuo A."/>
            <person name="Morin E."/>
            <person name="Chen J."/>
            <person name="Kohler A."/>
            <person name="Krizsan K."/>
            <person name="Balestrini R."/>
            <person name="Da Silva C."/>
            <person name="Montanini B."/>
            <person name="Hainaut M."/>
            <person name="Levati E."/>
            <person name="Barry K.W."/>
            <person name="Belfiori B."/>
            <person name="Cichocki N."/>
            <person name="Clum A."/>
            <person name="Dockter R.B."/>
            <person name="Fauchery L."/>
            <person name="Guy J."/>
            <person name="Iotti M."/>
            <person name="Le Tacon F."/>
            <person name="Lindquist E.A."/>
            <person name="Lipzen A."/>
            <person name="Malagnac F."/>
            <person name="Mello A."/>
            <person name="Molinier V."/>
            <person name="Miyauchi S."/>
            <person name="Poulain J."/>
            <person name="Riccioni C."/>
            <person name="Rubini A."/>
            <person name="Sitrit Y."/>
            <person name="Splivallo R."/>
            <person name="Traeger S."/>
            <person name="Wang M."/>
            <person name="Zifcakova L."/>
            <person name="Wipf D."/>
            <person name="Zambonelli A."/>
            <person name="Paolocci F."/>
            <person name="Nowrousian M."/>
            <person name="Ottonello S."/>
            <person name="Baldrian P."/>
            <person name="Spatafora J.W."/>
            <person name="Henrissat B."/>
            <person name="Nagy L.G."/>
            <person name="Aury J.M."/>
            <person name="Wincker P."/>
            <person name="Grigoriev I.V."/>
            <person name="Bonfante P."/>
            <person name="Martin F.M."/>
        </authorList>
    </citation>
    <scope>NUCLEOTIDE SEQUENCE [LARGE SCALE GENOMIC DNA]</scope>
    <source>
        <strain evidence="2 3">120613-1</strain>
    </source>
</reference>
<gene>
    <name evidence="2" type="ORF">L873DRAFT_1851986</name>
</gene>
<evidence type="ECO:0000256" key="1">
    <source>
        <dbReference type="SAM" id="Phobius"/>
    </source>
</evidence>